<comment type="subcellular location">
    <subcellularLocation>
        <location evidence="1">Nucleus</location>
    </subcellularLocation>
</comment>
<comment type="caution">
    <text evidence="11">The sequence shown here is derived from an EMBL/GenBank/DDBJ whole genome shotgun (WGS) entry which is preliminary data.</text>
</comment>
<keyword evidence="3" id="KW-0547">Nucleotide-binding</keyword>
<keyword evidence="5" id="KW-0067">ATP-binding</keyword>
<dbReference type="Pfam" id="PF00271">
    <property type="entry name" value="Helicase_C"/>
    <property type="match status" value="1"/>
</dbReference>
<dbReference type="Gene3D" id="3.40.50.10810">
    <property type="entry name" value="Tandem AAA-ATPase domain"/>
    <property type="match status" value="1"/>
</dbReference>
<evidence type="ECO:0000259" key="9">
    <source>
        <dbReference type="PROSITE" id="PS51192"/>
    </source>
</evidence>
<dbReference type="PROSITE" id="PS51194">
    <property type="entry name" value="HELICASE_CTER"/>
    <property type="match status" value="1"/>
</dbReference>
<evidence type="ECO:0000259" key="8">
    <source>
        <dbReference type="PROSITE" id="PS50013"/>
    </source>
</evidence>
<protein>
    <submittedName>
        <fullName evidence="11">Chromodomain protein</fullName>
    </submittedName>
</protein>
<sequence>MAEETTTRRTRARHQIVDVESSDDEVLPVKQPRKRLKRPDDSGRSMGHRRSERARPIMNYDEYLEAMEPPKPAPELAKRRPAKAKASPVKRSRVAKKPAKTTTTTKAKAKAKAKADSSSSASSSSDSDLEFVMSGSASPNETPRGSDDDSFIVDKILGVETHTVAEWAKKCHNMHSHYITDGSIFVPDDDDPIPPATDEVEKFLVKWKDLSYLHVCWQSEKELVEYEKNAKGKIQRFLEKRAQSVLAGDEYFNPEFCTVDRVLAIQESQDIPNALEYFVKWKALGYEACTWEQAEDFHDDQAVALYHAFNRPLLRTPKVRKASNFRPYGDKIPATFKGGMELRPYQLAGLNWLLFNWYNDRNSLLADEMGLGKTVQTVSYINHLVKVEQRRGPYLIIAPLSTLAHWQREFTNWTELNAVVYHGSQAERKTIEKYEFYLPHPHDKEPGAPVANKKAPHYRFDVLITTYEMCVAADRSTLGRIPWTVVAVDEAHRLKNRKSKLSSVLLSDFTYGNLLLLTGTPLQNNVEELWTLLHFLDRNKFASQDEFTEAFGNITDVEQVENLQSELRPFLLRRMKEDVETSLAPKEETIIEVELTVLQKQYYRAIYEHNTEFLVRGNNKKANMPSLMNIVMELRKCCNHPFLILGAEAREMARVMKESPSASPEALQELLVQSCGKLILLDKLLPRLREQGHRVLVFSQFKIMLDILEDYLRLRGYPKERIDGSITGNDRQAAIDRFSDPKSKSFIMLLSTRAGGVGINLTAADTCIIYDSDWNPQNDLQAQARCHRIGQTKAVKIYRLLTAKTYEAHMFHQASMKLGLDQAVLGGIRSKGNEVAPTSKEDVENLLKFGAYEMLKDDGAEASKRFSEESVDDILKRSTTVVHDPKKDVNPNAMSSFSKATFVSSTNPNEQVALDDPEFWTKVIGLNAVEEKTAVVKTPEKRRCKGRHGTYAEENSDGELPKERRKVSKKLKLDADRDDEAFVIDDGSPSTEDDDDDDAPLATPMLQNPNALRTTAKSQPFAAALLAFGYGRWTKIRLANPTLGALSVEQVKTYATAYVAQLVTMAAETADVQLYARRYTFIVALLADLYAKAHPQDKAVRPAPLYSVAAIPMPADMHHVLHPEATTKHAVAKLQQLEVLHVLDLLVSAKLSPILSLVAVLNDLRQCPVPGSPPSPAGVLERLRLLNVVRTLSVVPFKDGPTWWAAPNDDLRLLLGLHRHGWVRGKHLVTALQSDTLLFPPQRHPGTAVAAVWPSATVLQKRAKTLLRSWGSDGRVPLFAADASVVPHVANLDVAQKLQWLALLERQTRFMTLILEYGVPDVRTCSTVQEKREKWRYFLNDPLLSLRACQPPELTVEAMSLERAARVRLNQKQCSLAEGPSLLGGTRDKWLLTAEQATHLLHRIEFFRLLRTEVLVLRPQDLHAAMTQVTATAAYQKAHLPLWWRSPDCDILLMQGVECYGLDRHVSDIWALDLFQKLSPPGAPFPSPKWVEATVHHCAKAIRKLRALQRQHEADHQRMARETRLMMAHDPHFSSDAYALQKLQKHEAAQRQAPDDRLAHEQRRLETVQAQAQRTEAEVRARVAIEKQRLEAVHRETRRLELEIARRVQSENQRLAAVQREAARVESEVWSRVQAEQARLVARTSPPPEGIVPIAPARVVTPQMPYPMARPLLVTVGKMPSLPVPPMPLPGPRPVAPPMPSPTGLQPPMVAMPSPTGPHPVMVPKEALPVVGPRPVAPPIRATTGPRSVGLPKKQPLAEAEKSALPGPKAGTIETAFASQKKRQDARLEVKAEPNRVISATVQASTAALDRRTRQRPTARSAPEIIEIDDSD</sequence>
<dbReference type="GO" id="GO:0005634">
    <property type="term" value="C:nucleus"/>
    <property type="evidence" value="ECO:0007669"/>
    <property type="project" value="UniProtKB-SubCell"/>
</dbReference>
<feature type="domain" description="Chromo" evidence="8">
    <location>
        <begin position="257"/>
        <end position="318"/>
    </location>
</feature>
<organism evidence="11 12">
    <name type="scientific">Achlya hypogyna</name>
    <name type="common">Oomycete</name>
    <name type="synonym">Protoachlya hypogyna</name>
    <dbReference type="NCBI Taxonomy" id="1202772"/>
    <lineage>
        <taxon>Eukaryota</taxon>
        <taxon>Sar</taxon>
        <taxon>Stramenopiles</taxon>
        <taxon>Oomycota</taxon>
        <taxon>Saprolegniomycetes</taxon>
        <taxon>Saprolegniales</taxon>
        <taxon>Achlyaceae</taxon>
        <taxon>Achlya</taxon>
    </lineage>
</organism>
<dbReference type="EMBL" id="JNBR01001638">
    <property type="protein sequence ID" value="OQR85660.1"/>
    <property type="molecule type" value="Genomic_DNA"/>
</dbReference>
<evidence type="ECO:0000259" key="10">
    <source>
        <dbReference type="PROSITE" id="PS51194"/>
    </source>
</evidence>
<dbReference type="GO" id="GO:0003677">
    <property type="term" value="F:DNA binding"/>
    <property type="evidence" value="ECO:0007669"/>
    <property type="project" value="TreeGrafter"/>
</dbReference>
<keyword evidence="12" id="KW-1185">Reference proteome</keyword>
<evidence type="ECO:0000256" key="6">
    <source>
        <dbReference type="ARBA" id="ARBA00023242"/>
    </source>
</evidence>
<dbReference type="Pfam" id="PF00176">
    <property type="entry name" value="SNF2-rel_dom"/>
    <property type="match status" value="1"/>
</dbReference>
<dbReference type="PANTHER" id="PTHR45623">
    <property type="entry name" value="CHROMODOMAIN-HELICASE-DNA-BINDING PROTEIN 3-RELATED-RELATED"/>
    <property type="match status" value="1"/>
</dbReference>
<name>A0A1V9YIX9_ACHHY</name>
<dbReference type="InterPro" id="IPR038718">
    <property type="entry name" value="SNF2-like_sf"/>
</dbReference>
<dbReference type="PROSITE" id="PS51192">
    <property type="entry name" value="HELICASE_ATP_BIND_1"/>
    <property type="match status" value="1"/>
</dbReference>
<evidence type="ECO:0000313" key="11">
    <source>
        <dbReference type="EMBL" id="OQR85660.1"/>
    </source>
</evidence>
<dbReference type="InterPro" id="IPR000330">
    <property type="entry name" value="SNF2_N"/>
</dbReference>
<dbReference type="InterPro" id="IPR049730">
    <property type="entry name" value="SNF2/RAD54-like_C"/>
</dbReference>
<dbReference type="GO" id="GO:0005524">
    <property type="term" value="F:ATP binding"/>
    <property type="evidence" value="ECO:0007669"/>
    <property type="project" value="UniProtKB-KW"/>
</dbReference>
<dbReference type="CDD" id="cd18793">
    <property type="entry name" value="SF2_C_SNF"/>
    <property type="match status" value="1"/>
</dbReference>
<evidence type="ECO:0000256" key="3">
    <source>
        <dbReference type="ARBA" id="ARBA00022741"/>
    </source>
</evidence>
<feature type="domain" description="Helicase ATP-binding" evidence="9">
    <location>
        <begin position="354"/>
        <end position="539"/>
    </location>
</feature>
<keyword evidence="6" id="KW-0539">Nucleus</keyword>
<dbReference type="Gene3D" id="2.40.50.40">
    <property type="match status" value="2"/>
</dbReference>
<dbReference type="InterPro" id="IPR014001">
    <property type="entry name" value="Helicase_ATP-bd"/>
</dbReference>
<dbReference type="InterPro" id="IPR016197">
    <property type="entry name" value="Chromo-like_dom_sf"/>
</dbReference>
<feature type="region of interest" description="Disordered" evidence="7">
    <location>
        <begin position="1"/>
        <end position="149"/>
    </location>
</feature>
<proteinExistence type="predicted"/>
<evidence type="ECO:0000256" key="4">
    <source>
        <dbReference type="ARBA" id="ARBA00022801"/>
    </source>
</evidence>
<dbReference type="SUPFAM" id="SSF54160">
    <property type="entry name" value="Chromo domain-like"/>
    <property type="match status" value="2"/>
</dbReference>
<dbReference type="GO" id="GO:0003682">
    <property type="term" value="F:chromatin binding"/>
    <property type="evidence" value="ECO:0007669"/>
    <property type="project" value="TreeGrafter"/>
</dbReference>
<feature type="compositionally biased region" description="Low complexity" evidence="7">
    <location>
        <begin position="116"/>
        <end position="126"/>
    </location>
</feature>
<evidence type="ECO:0000256" key="1">
    <source>
        <dbReference type="ARBA" id="ARBA00004123"/>
    </source>
</evidence>
<dbReference type="Gene3D" id="3.40.50.300">
    <property type="entry name" value="P-loop containing nucleotide triphosphate hydrolases"/>
    <property type="match status" value="1"/>
</dbReference>
<evidence type="ECO:0000256" key="5">
    <source>
        <dbReference type="ARBA" id="ARBA00022840"/>
    </source>
</evidence>
<dbReference type="STRING" id="1202772.A0A1V9YIX9"/>
<dbReference type="PROSITE" id="PS50013">
    <property type="entry name" value="CHROMO_2"/>
    <property type="match status" value="1"/>
</dbReference>
<dbReference type="SUPFAM" id="SSF52540">
    <property type="entry name" value="P-loop containing nucleoside triphosphate hydrolases"/>
    <property type="match status" value="2"/>
</dbReference>
<evidence type="ECO:0000313" key="12">
    <source>
        <dbReference type="Proteomes" id="UP000243579"/>
    </source>
</evidence>
<evidence type="ECO:0000256" key="7">
    <source>
        <dbReference type="SAM" id="MobiDB-lite"/>
    </source>
</evidence>
<dbReference type="OrthoDB" id="5857104at2759"/>
<dbReference type="Pfam" id="PF00385">
    <property type="entry name" value="Chromo"/>
    <property type="match status" value="1"/>
</dbReference>
<dbReference type="SMART" id="SM00490">
    <property type="entry name" value="HELICc"/>
    <property type="match status" value="1"/>
</dbReference>
<dbReference type="InterPro" id="IPR023780">
    <property type="entry name" value="Chromo_domain"/>
</dbReference>
<accession>A0A1V9YIX9</accession>
<dbReference type="PANTHER" id="PTHR45623:SF11">
    <property type="entry name" value="KISMET, ISOFORM C"/>
    <property type="match status" value="1"/>
</dbReference>
<feature type="region of interest" description="Disordered" evidence="7">
    <location>
        <begin position="939"/>
        <end position="965"/>
    </location>
</feature>
<dbReference type="Proteomes" id="UP000243579">
    <property type="component" value="Unassembled WGS sequence"/>
</dbReference>
<dbReference type="GO" id="GO:0140658">
    <property type="term" value="F:ATP-dependent chromatin remodeler activity"/>
    <property type="evidence" value="ECO:0007669"/>
    <property type="project" value="TreeGrafter"/>
</dbReference>
<dbReference type="InterPro" id="IPR000953">
    <property type="entry name" value="Chromo/chromo_shadow_dom"/>
</dbReference>
<feature type="region of interest" description="Disordered" evidence="7">
    <location>
        <begin position="1734"/>
        <end position="1770"/>
    </location>
</feature>
<keyword evidence="2" id="KW-0677">Repeat</keyword>
<dbReference type="GO" id="GO:0016887">
    <property type="term" value="F:ATP hydrolysis activity"/>
    <property type="evidence" value="ECO:0007669"/>
    <property type="project" value="TreeGrafter"/>
</dbReference>
<reference evidence="11 12" key="1">
    <citation type="journal article" date="2014" name="Genome Biol. Evol.">
        <title>The secreted proteins of Achlya hypogyna and Thraustotheca clavata identify the ancestral oomycete secretome and reveal gene acquisitions by horizontal gene transfer.</title>
        <authorList>
            <person name="Misner I."/>
            <person name="Blouin N."/>
            <person name="Leonard G."/>
            <person name="Richards T.A."/>
            <person name="Lane C.E."/>
        </authorList>
    </citation>
    <scope>NUCLEOTIDE SEQUENCE [LARGE SCALE GENOMIC DNA]</scope>
    <source>
        <strain evidence="11 12">ATCC 48635</strain>
    </source>
</reference>
<feature type="region of interest" description="Disordered" evidence="7">
    <location>
        <begin position="1805"/>
        <end position="1832"/>
    </location>
</feature>
<dbReference type="InterPro" id="IPR001650">
    <property type="entry name" value="Helicase_C-like"/>
</dbReference>
<feature type="domain" description="Helicase C-terminal" evidence="10">
    <location>
        <begin position="680"/>
        <end position="836"/>
    </location>
</feature>
<gene>
    <name evidence="11" type="ORF">ACHHYP_11588</name>
</gene>
<dbReference type="GO" id="GO:0000785">
    <property type="term" value="C:chromatin"/>
    <property type="evidence" value="ECO:0007669"/>
    <property type="project" value="TreeGrafter"/>
</dbReference>
<dbReference type="GO" id="GO:0042393">
    <property type="term" value="F:histone binding"/>
    <property type="evidence" value="ECO:0007669"/>
    <property type="project" value="TreeGrafter"/>
</dbReference>
<evidence type="ECO:0000256" key="2">
    <source>
        <dbReference type="ARBA" id="ARBA00022737"/>
    </source>
</evidence>
<feature type="compositionally biased region" description="Basic residues" evidence="7">
    <location>
        <begin position="79"/>
        <end position="99"/>
    </location>
</feature>
<feature type="region of interest" description="Disordered" evidence="7">
    <location>
        <begin position="980"/>
        <end position="1002"/>
    </location>
</feature>
<dbReference type="SMART" id="SM00298">
    <property type="entry name" value="CHROMO"/>
    <property type="match status" value="2"/>
</dbReference>
<keyword evidence="4" id="KW-0378">Hydrolase</keyword>
<dbReference type="InterPro" id="IPR027417">
    <property type="entry name" value="P-loop_NTPase"/>
</dbReference>
<dbReference type="SMART" id="SM00487">
    <property type="entry name" value="DEXDc"/>
    <property type="match status" value="1"/>
</dbReference>